<keyword evidence="2" id="KW-1185">Reference proteome</keyword>
<reference evidence="1 2" key="1">
    <citation type="submission" date="2021-03" db="EMBL/GenBank/DDBJ databases">
        <title>The complete genome sequence of Acetobacter sacchari TBRC 11175.</title>
        <authorList>
            <person name="Charoenyingcharoen P."/>
            <person name="Yukphan P."/>
        </authorList>
    </citation>
    <scope>NUCLEOTIDE SEQUENCE [LARGE SCALE GENOMIC DNA]</scope>
    <source>
        <strain evidence="1 2">TBRC 11175</strain>
    </source>
</reference>
<name>A0ABS3LW88_9PROT</name>
<evidence type="ECO:0000313" key="2">
    <source>
        <dbReference type="Proteomes" id="UP000664771"/>
    </source>
</evidence>
<sequence>MGEELEQALSLERFSRYLSWAGGDRQKAIDLYALNTRLSEALYVPLQMLEVALRNRVHAVLSDSKGSRWYETPNFLVGRHQEEQVAAVVTELSRLGKEATPGRVVAALTLSFWTTMVGKPYEDLWQTELYQIARHRDGKGLTRKHLSGPLTPIRILRNRIAHHEPILAWDLKKHHFMTLQITEWLSLEAADWCRSLDRFQQVFPSGGITLKLESG</sequence>
<evidence type="ECO:0000313" key="1">
    <source>
        <dbReference type="EMBL" id="MBO1360193.1"/>
    </source>
</evidence>
<dbReference type="EMBL" id="JAFVMF010000010">
    <property type="protein sequence ID" value="MBO1360193.1"/>
    <property type="molecule type" value="Genomic_DNA"/>
</dbReference>
<dbReference type="RefSeq" id="WP_207881485.1">
    <property type="nucleotide sequence ID" value="NZ_JAFVMF010000010.1"/>
</dbReference>
<accession>A0ABS3LW88</accession>
<comment type="caution">
    <text evidence="1">The sequence shown here is derived from an EMBL/GenBank/DDBJ whole genome shotgun (WGS) entry which is preliminary data.</text>
</comment>
<dbReference type="InterPro" id="IPR011664">
    <property type="entry name" value="Abi_system_AbiD/AbiF-like"/>
</dbReference>
<organism evidence="1 2">
    <name type="scientific">Acetobacter sacchari</name>
    <dbReference type="NCBI Taxonomy" id="2661687"/>
    <lineage>
        <taxon>Bacteria</taxon>
        <taxon>Pseudomonadati</taxon>
        <taxon>Pseudomonadota</taxon>
        <taxon>Alphaproteobacteria</taxon>
        <taxon>Acetobacterales</taxon>
        <taxon>Acetobacteraceae</taxon>
        <taxon>Acetobacter</taxon>
    </lineage>
</organism>
<proteinExistence type="predicted"/>
<dbReference type="Proteomes" id="UP000664771">
    <property type="component" value="Unassembled WGS sequence"/>
</dbReference>
<gene>
    <name evidence="1" type="ORF">J2D73_10320</name>
</gene>
<dbReference type="Pfam" id="PF07751">
    <property type="entry name" value="Abi_2"/>
    <property type="match status" value="1"/>
</dbReference>
<protein>
    <submittedName>
        <fullName evidence="1">Abi family protein</fullName>
    </submittedName>
</protein>